<organism evidence="6 7">
    <name type="scientific">Timema podura</name>
    <name type="common">Walking stick</name>
    <dbReference type="NCBI Taxonomy" id="61482"/>
    <lineage>
        <taxon>Eukaryota</taxon>
        <taxon>Metazoa</taxon>
        <taxon>Ecdysozoa</taxon>
        <taxon>Arthropoda</taxon>
        <taxon>Hexapoda</taxon>
        <taxon>Insecta</taxon>
        <taxon>Pterygota</taxon>
        <taxon>Neoptera</taxon>
        <taxon>Polyneoptera</taxon>
        <taxon>Phasmatodea</taxon>
        <taxon>Timematodea</taxon>
        <taxon>Timematoidea</taxon>
        <taxon>Timematidae</taxon>
        <taxon>Timema</taxon>
    </lineage>
</organism>
<name>A0ABN7PAS0_TIMPD</name>
<dbReference type="InterPro" id="IPR052403">
    <property type="entry name" value="LINC-complex_assoc"/>
</dbReference>
<evidence type="ECO:0000256" key="1">
    <source>
        <dbReference type="ARBA" id="ARBA00004370"/>
    </source>
</evidence>
<keyword evidence="5" id="KW-0472">Membrane</keyword>
<keyword evidence="3" id="KW-0677">Repeat</keyword>
<dbReference type="PANTHER" id="PTHR47535:SF1">
    <property type="entry name" value="NESPRIN-1"/>
    <property type="match status" value="1"/>
</dbReference>
<evidence type="ECO:0000313" key="6">
    <source>
        <dbReference type="EMBL" id="CAG2064898.1"/>
    </source>
</evidence>
<evidence type="ECO:0000256" key="3">
    <source>
        <dbReference type="ARBA" id="ARBA00022737"/>
    </source>
</evidence>
<feature type="non-terminal residue" evidence="6">
    <location>
        <position position="136"/>
    </location>
</feature>
<evidence type="ECO:0000256" key="4">
    <source>
        <dbReference type="ARBA" id="ARBA00022989"/>
    </source>
</evidence>
<evidence type="ECO:0000313" key="7">
    <source>
        <dbReference type="Proteomes" id="UP001153148"/>
    </source>
</evidence>
<comment type="caution">
    <text evidence="6">The sequence shown here is derived from an EMBL/GenBank/DDBJ whole genome shotgun (WGS) entry which is preliminary data.</text>
</comment>
<accession>A0ABN7PAS0</accession>
<dbReference type="EMBL" id="CAJPIN010037834">
    <property type="protein sequence ID" value="CAG2064898.1"/>
    <property type="molecule type" value="Genomic_DNA"/>
</dbReference>
<evidence type="ECO:0000256" key="5">
    <source>
        <dbReference type="ARBA" id="ARBA00023136"/>
    </source>
</evidence>
<proteinExistence type="predicted"/>
<comment type="subcellular location">
    <subcellularLocation>
        <location evidence="1">Membrane</location>
    </subcellularLocation>
</comment>
<dbReference type="SUPFAM" id="SSF46966">
    <property type="entry name" value="Spectrin repeat"/>
    <property type="match status" value="1"/>
</dbReference>
<sequence length="136" mass="15398">MLASGQQSHAASQAQEILNKFDMLAERIKNLLSERGDQFKDHRLYKEAYDDLTGWLSRSREKVPSMKQRPLSDKLAIESAVVPLEALLNKQAQGELLVEHLTHTGEVVIASTSPQGQEVIRKEIRALKENFEGLFR</sequence>
<gene>
    <name evidence="6" type="ORF">TPAB3V08_LOCUS11842</name>
</gene>
<reference evidence="6" key="1">
    <citation type="submission" date="2021-03" db="EMBL/GenBank/DDBJ databases">
        <authorList>
            <person name="Tran Van P."/>
        </authorList>
    </citation>
    <scope>NUCLEOTIDE SEQUENCE</scope>
</reference>
<keyword evidence="2" id="KW-0812">Transmembrane</keyword>
<dbReference type="PANTHER" id="PTHR47535">
    <property type="entry name" value="MUSCLE-SPECIFIC PROTEIN 300 KDA, ISOFORM G"/>
    <property type="match status" value="1"/>
</dbReference>
<protein>
    <submittedName>
        <fullName evidence="6">Uncharacterized protein</fullName>
    </submittedName>
</protein>
<dbReference type="Gene3D" id="1.20.58.60">
    <property type="match status" value="1"/>
</dbReference>
<evidence type="ECO:0000256" key="2">
    <source>
        <dbReference type="ARBA" id="ARBA00022692"/>
    </source>
</evidence>
<keyword evidence="7" id="KW-1185">Reference proteome</keyword>
<keyword evidence="4" id="KW-1133">Transmembrane helix</keyword>
<dbReference type="Proteomes" id="UP001153148">
    <property type="component" value="Unassembled WGS sequence"/>
</dbReference>